<dbReference type="Gene3D" id="3.90.550.10">
    <property type="entry name" value="Spore Coat Polysaccharide Biosynthesis Protein SpsA, Chain A"/>
    <property type="match status" value="1"/>
</dbReference>
<dbReference type="Proteomes" id="UP000316426">
    <property type="component" value="Chromosome"/>
</dbReference>
<feature type="domain" description="Glycosyltransferase 2-like" evidence="2">
    <location>
        <begin position="26"/>
        <end position="118"/>
    </location>
</feature>
<evidence type="ECO:0000313" key="3">
    <source>
        <dbReference type="EMBL" id="QDV72412.1"/>
    </source>
</evidence>
<dbReference type="CDD" id="cd00761">
    <property type="entry name" value="Glyco_tranf_GTA_type"/>
    <property type="match status" value="1"/>
</dbReference>
<dbReference type="Pfam" id="PF00535">
    <property type="entry name" value="Glycos_transf_2"/>
    <property type="match status" value="1"/>
</dbReference>
<dbReference type="PANTHER" id="PTHR43685:SF2">
    <property type="entry name" value="GLYCOSYLTRANSFERASE 2-LIKE DOMAIN-CONTAINING PROTEIN"/>
    <property type="match status" value="1"/>
</dbReference>
<dbReference type="EMBL" id="CP036349">
    <property type="protein sequence ID" value="QDV72412.1"/>
    <property type="molecule type" value="Genomic_DNA"/>
</dbReference>
<dbReference type="InterPro" id="IPR001173">
    <property type="entry name" value="Glyco_trans_2-like"/>
</dbReference>
<dbReference type="KEGG" id="bmei:Spa11_05870"/>
<protein>
    <recommendedName>
        <fullName evidence="2">Glycosyltransferase 2-like domain-containing protein</fullName>
    </recommendedName>
</protein>
<gene>
    <name evidence="3" type="ORF">Spa11_05870</name>
</gene>
<evidence type="ECO:0000259" key="2">
    <source>
        <dbReference type="Pfam" id="PF00535"/>
    </source>
</evidence>
<proteinExistence type="predicted"/>
<dbReference type="InterPro" id="IPR050834">
    <property type="entry name" value="Glycosyltransf_2"/>
</dbReference>
<keyword evidence="4" id="KW-1185">Reference proteome</keyword>
<dbReference type="AlphaFoldDB" id="A0A518K3N0"/>
<reference evidence="3 4" key="1">
    <citation type="submission" date="2019-02" db="EMBL/GenBank/DDBJ databases">
        <title>Deep-cultivation of Planctomycetes and their phenomic and genomic characterization uncovers novel biology.</title>
        <authorList>
            <person name="Wiegand S."/>
            <person name="Jogler M."/>
            <person name="Boedeker C."/>
            <person name="Pinto D."/>
            <person name="Vollmers J."/>
            <person name="Rivas-Marin E."/>
            <person name="Kohn T."/>
            <person name="Peeters S.H."/>
            <person name="Heuer A."/>
            <person name="Rast P."/>
            <person name="Oberbeckmann S."/>
            <person name="Bunk B."/>
            <person name="Jeske O."/>
            <person name="Meyerdierks A."/>
            <person name="Storesund J.E."/>
            <person name="Kallscheuer N."/>
            <person name="Luecker S."/>
            <person name="Lage O.M."/>
            <person name="Pohl T."/>
            <person name="Merkel B.J."/>
            <person name="Hornburger P."/>
            <person name="Mueller R.-W."/>
            <person name="Bruemmer F."/>
            <person name="Labrenz M."/>
            <person name="Spormann A.M."/>
            <person name="Op den Camp H."/>
            <person name="Overmann J."/>
            <person name="Amann R."/>
            <person name="Jetten M.S.M."/>
            <person name="Mascher T."/>
            <person name="Medema M.H."/>
            <person name="Devos D.P."/>
            <person name="Kaster A.-K."/>
            <person name="Ovreas L."/>
            <person name="Rohde M."/>
            <person name="Galperin M.Y."/>
            <person name="Jogler C."/>
        </authorList>
    </citation>
    <scope>NUCLEOTIDE SEQUENCE [LARGE SCALE GENOMIC DNA]</scope>
    <source>
        <strain evidence="3 4">Spa11</strain>
    </source>
</reference>
<sequence>MSLDATPPLLSVVAPLDEHRGVAIAAISSWLAQDSASLARCELIVVADGSEPELEQEISSMLRQQDRLLRSESGNLFSSYNAAAEAARAPALLFTESHVVAEEDCLSAVLREIETSDPPTAVLASGGLYAGRFPETIDRLFDDELPRRLAQGWDTMVVRGTLVKRCLWKSLGGFQDQYGHYASLLFGAAMSQAGVPSRMIEEARVLHGNEGSFAELRAPLLEFGRMEVRFRAENPHSPLLDRLPACRNWEQRAKYGRRGAAVAIGSGFAASVKALSRGRLAEAFRQAGRTLAATPNWLFGPDWAVAKARIHYRWALVRLRLFARSPTLYCKAFRDAWGGLIRCGRLVEVADQLRRAATPRTSSPEAESLDATAKAAEPTRSAA</sequence>
<dbReference type="InterPro" id="IPR029044">
    <property type="entry name" value="Nucleotide-diphossugar_trans"/>
</dbReference>
<feature type="region of interest" description="Disordered" evidence="1">
    <location>
        <begin position="357"/>
        <end position="383"/>
    </location>
</feature>
<organism evidence="3 4">
    <name type="scientific">Botrimarina mediterranea</name>
    <dbReference type="NCBI Taxonomy" id="2528022"/>
    <lineage>
        <taxon>Bacteria</taxon>
        <taxon>Pseudomonadati</taxon>
        <taxon>Planctomycetota</taxon>
        <taxon>Planctomycetia</taxon>
        <taxon>Pirellulales</taxon>
        <taxon>Lacipirellulaceae</taxon>
        <taxon>Botrimarina</taxon>
    </lineage>
</organism>
<dbReference type="RefSeq" id="WP_145107176.1">
    <property type="nucleotide sequence ID" value="NZ_CP036349.1"/>
</dbReference>
<name>A0A518K3N0_9BACT</name>
<dbReference type="SUPFAM" id="SSF53448">
    <property type="entry name" value="Nucleotide-diphospho-sugar transferases"/>
    <property type="match status" value="1"/>
</dbReference>
<evidence type="ECO:0000313" key="4">
    <source>
        <dbReference type="Proteomes" id="UP000316426"/>
    </source>
</evidence>
<dbReference type="PANTHER" id="PTHR43685">
    <property type="entry name" value="GLYCOSYLTRANSFERASE"/>
    <property type="match status" value="1"/>
</dbReference>
<accession>A0A518K3N0</accession>
<evidence type="ECO:0000256" key="1">
    <source>
        <dbReference type="SAM" id="MobiDB-lite"/>
    </source>
</evidence>